<sequence length="750" mass="87585">MKELYAAALLHDIGKFYQRTQDNNEKEKVKRAYKTIYEQEGAYSPRHQEWGAYFCEKLNLPNINEIKRLVRNHHKPTDVYEKIISIADMLSSGEREEKEDDCKNLISVLNLVKLNRSREEKRKYKRISRLSQFNELMDSEEQNISVSYKRLWDEFEGVIKEEGDIDRIYYILSEYTSNVPSAYYYSRPDINLFSHLKTTAAIAVCLYKQFEEEIKNGDYRKIDEIYTKVKLNKELFKENIFCLIKGDISGIQSFLYNIDMEDALKNLKARSFYLSYILDIIARYIVDEEGLTLSNILYCGGGHFYIIAPNKTKERIEEYKKKIQEVLFKAHGIDVSVLLSCVEFNIGDLATADFSKVFWAAGNKLSEEKFKKFSNILNEDFFMPRENINICPYCKREIKGDICEFCESFVELGNALYRNKYVYLHKREKFNGKVKRVEDVFASFGYEIEFTDQLNKKAFSVNKEGVDFKNTSGYIKTANYMYKEGSRVATLEEVSQKAQGIKRWGVLRGDVDNLGRIFLEGLGENKSISRVATLSSELEIFFGKFLEDYVRENYKECMVIYSGGDDFFIIGPWSSLPDLAYGLTHKFNDYTGGNSDITISMAIEIAPDVKFPVFRVAEDAGDSLDMAKEYERGGKTKNALSFLKDVIGWEEFEEFKEIKNDMKHLVVDKNVTRNIYYTIYSIINQYERSKEEGDLFKSWRLVYYFARLQERHKDAKENIKLLISKILKNNNSLYNKLFTATLWSDIESRG</sequence>
<gene>
    <name evidence="14" type="ORF">SAMN02746091_01669</name>
</gene>
<dbReference type="AlphaFoldDB" id="A0A1M4YI68"/>
<protein>
    <recommendedName>
        <fullName evidence="3">CRISPR system single-strand-specific deoxyribonuclease Cas10/Csm1 (subtype III-A)</fullName>
    </recommendedName>
    <alternativeName>
        <fullName evidence="12">Cyclic oligoadenylate synthase</fullName>
    </alternativeName>
</protein>
<evidence type="ECO:0000256" key="9">
    <source>
        <dbReference type="ARBA" id="ARBA00022839"/>
    </source>
</evidence>
<keyword evidence="4" id="KW-0808">Transferase</keyword>
<dbReference type="GO" id="GO:0016740">
    <property type="term" value="F:transferase activity"/>
    <property type="evidence" value="ECO:0007669"/>
    <property type="project" value="UniProtKB-KW"/>
</dbReference>
<evidence type="ECO:0000256" key="2">
    <source>
        <dbReference type="ARBA" id="ARBA00005700"/>
    </source>
</evidence>
<dbReference type="InterPro" id="IPR041062">
    <property type="entry name" value="Csm1_B"/>
</dbReference>
<reference evidence="15" key="1">
    <citation type="submission" date="2016-11" db="EMBL/GenBank/DDBJ databases">
        <authorList>
            <person name="Varghese N."/>
            <person name="Submissions S."/>
        </authorList>
    </citation>
    <scope>NUCLEOTIDE SEQUENCE [LARGE SCALE GENOMIC DNA]</scope>
    <source>
        <strain evidence="15">DSM 10124</strain>
    </source>
</reference>
<dbReference type="InterPro" id="IPR043128">
    <property type="entry name" value="Rev_trsase/Diguanyl_cyclase"/>
</dbReference>
<dbReference type="PANTHER" id="PTHR36528">
    <property type="entry name" value="CRISPR SYSTEM SINGLE-STRAND-SPECIFIC DEOXYRIBONUCLEASE CAS10/CSM1 (SUBTYPE III-A)"/>
    <property type="match status" value="1"/>
</dbReference>
<dbReference type="InterPro" id="IPR052117">
    <property type="entry name" value="Cas10/Csm1_subtype-III-A"/>
</dbReference>
<keyword evidence="6" id="KW-0547">Nucleotide-binding</keyword>
<keyword evidence="7" id="KW-0255">Endonuclease</keyword>
<evidence type="ECO:0000256" key="12">
    <source>
        <dbReference type="ARBA" id="ARBA00032922"/>
    </source>
</evidence>
<evidence type="ECO:0000313" key="15">
    <source>
        <dbReference type="Proteomes" id="UP000184423"/>
    </source>
</evidence>
<evidence type="ECO:0000256" key="1">
    <source>
        <dbReference type="ARBA" id="ARBA00001968"/>
    </source>
</evidence>
<organism evidence="14 15">
    <name type="scientific">Caloramator proteoclasticus DSM 10124</name>
    <dbReference type="NCBI Taxonomy" id="1121262"/>
    <lineage>
        <taxon>Bacteria</taxon>
        <taxon>Bacillati</taxon>
        <taxon>Bacillota</taxon>
        <taxon>Clostridia</taxon>
        <taxon>Eubacteriales</taxon>
        <taxon>Clostridiaceae</taxon>
        <taxon>Caloramator</taxon>
    </lineage>
</organism>
<keyword evidence="10" id="KW-0067">ATP-binding</keyword>
<evidence type="ECO:0000256" key="8">
    <source>
        <dbReference type="ARBA" id="ARBA00022801"/>
    </source>
</evidence>
<dbReference type="Gene3D" id="3.30.70.270">
    <property type="match status" value="1"/>
</dbReference>
<dbReference type="RefSeq" id="WP_084106638.1">
    <property type="nucleotide sequence ID" value="NZ_FQVG01000031.1"/>
</dbReference>
<evidence type="ECO:0000256" key="4">
    <source>
        <dbReference type="ARBA" id="ARBA00022679"/>
    </source>
</evidence>
<dbReference type="InterPro" id="IPR013408">
    <property type="entry name" value="Cas10/Csm1"/>
</dbReference>
<dbReference type="InterPro" id="IPR000160">
    <property type="entry name" value="GGDEF_dom"/>
</dbReference>
<proteinExistence type="inferred from homology"/>
<evidence type="ECO:0000256" key="7">
    <source>
        <dbReference type="ARBA" id="ARBA00022759"/>
    </source>
</evidence>
<evidence type="ECO:0000256" key="3">
    <source>
        <dbReference type="ARBA" id="ARBA00014333"/>
    </source>
</evidence>
<dbReference type="Proteomes" id="UP000184423">
    <property type="component" value="Unassembled WGS sequence"/>
</dbReference>
<keyword evidence="15" id="KW-1185">Reference proteome</keyword>
<accession>A0A1M4YI68</accession>
<dbReference type="NCBIfam" id="TIGR02578">
    <property type="entry name" value="cas_TM1811_Csm1"/>
    <property type="match status" value="1"/>
</dbReference>
<dbReference type="SUPFAM" id="SSF109604">
    <property type="entry name" value="HD-domain/PDEase-like"/>
    <property type="match status" value="1"/>
</dbReference>
<dbReference type="Pfam" id="PF01966">
    <property type="entry name" value="HD"/>
    <property type="match status" value="1"/>
</dbReference>
<dbReference type="GO" id="GO:0051607">
    <property type="term" value="P:defense response to virus"/>
    <property type="evidence" value="ECO:0007669"/>
    <property type="project" value="UniProtKB-KW"/>
</dbReference>
<dbReference type="Pfam" id="PF22335">
    <property type="entry name" value="Cas10-Cmr2_palm2"/>
    <property type="match status" value="1"/>
</dbReference>
<name>A0A1M4YI68_9CLOT</name>
<keyword evidence="11" id="KW-0051">Antiviral defense</keyword>
<feature type="domain" description="GGDEF" evidence="13">
    <location>
        <begin position="502"/>
        <end position="645"/>
    </location>
</feature>
<dbReference type="GO" id="GO:0004519">
    <property type="term" value="F:endonuclease activity"/>
    <property type="evidence" value="ECO:0007669"/>
    <property type="project" value="UniProtKB-KW"/>
</dbReference>
<dbReference type="GO" id="GO:0004527">
    <property type="term" value="F:exonuclease activity"/>
    <property type="evidence" value="ECO:0007669"/>
    <property type="project" value="UniProtKB-KW"/>
</dbReference>
<evidence type="ECO:0000313" key="14">
    <source>
        <dbReference type="EMBL" id="SHF05447.1"/>
    </source>
</evidence>
<dbReference type="PANTHER" id="PTHR36528:SF1">
    <property type="entry name" value="CRISPR SYSTEM SINGLE-STRAND-SPECIFIC DEOXYRIBONUCLEASE CAS10_CSM1 (SUBTYPE III-A)"/>
    <property type="match status" value="1"/>
</dbReference>
<keyword evidence="8" id="KW-0378">Hydrolase</keyword>
<evidence type="ECO:0000256" key="11">
    <source>
        <dbReference type="ARBA" id="ARBA00023118"/>
    </source>
</evidence>
<dbReference type="Gene3D" id="1.10.3210.10">
    <property type="entry name" value="Hypothetical protein af1432"/>
    <property type="match status" value="1"/>
</dbReference>
<evidence type="ECO:0000259" key="13">
    <source>
        <dbReference type="PROSITE" id="PS50887"/>
    </source>
</evidence>
<dbReference type="GO" id="GO:0005524">
    <property type="term" value="F:ATP binding"/>
    <property type="evidence" value="ECO:0007669"/>
    <property type="project" value="UniProtKB-KW"/>
</dbReference>
<comment type="similarity">
    <text evidence="2">Belongs to the CRISPR-associated Cas10/Csm1 family.</text>
</comment>
<evidence type="ECO:0000256" key="6">
    <source>
        <dbReference type="ARBA" id="ARBA00022741"/>
    </source>
</evidence>
<evidence type="ECO:0000256" key="5">
    <source>
        <dbReference type="ARBA" id="ARBA00022722"/>
    </source>
</evidence>
<keyword evidence="9" id="KW-0269">Exonuclease</keyword>
<dbReference type="InterPro" id="IPR054767">
    <property type="entry name" value="Cas10-Cmr2_palm2"/>
</dbReference>
<evidence type="ECO:0000256" key="10">
    <source>
        <dbReference type="ARBA" id="ARBA00022840"/>
    </source>
</evidence>
<dbReference type="Pfam" id="PF18211">
    <property type="entry name" value="Csm1_B"/>
    <property type="match status" value="1"/>
</dbReference>
<dbReference type="PROSITE" id="PS50887">
    <property type="entry name" value="GGDEF"/>
    <property type="match status" value="1"/>
</dbReference>
<dbReference type="InterPro" id="IPR006674">
    <property type="entry name" value="HD_domain"/>
</dbReference>
<comment type="cofactor">
    <cofactor evidence="1">
        <name>a divalent metal cation</name>
        <dbReference type="ChEBI" id="CHEBI:60240"/>
    </cofactor>
</comment>
<dbReference type="EMBL" id="FQVG01000031">
    <property type="protein sequence ID" value="SHF05447.1"/>
    <property type="molecule type" value="Genomic_DNA"/>
</dbReference>
<keyword evidence="5" id="KW-0540">Nuclease</keyword>